<proteinExistence type="inferred from homology"/>
<dbReference type="FunFam" id="3.20.20.80:FF:000120">
    <property type="entry name" value="Alpha-amylase A"/>
    <property type="match status" value="1"/>
</dbReference>
<dbReference type="InterPro" id="IPR013780">
    <property type="entry name" value="Glyco_hydro_b"/>
</dbReference>
<evidence type="ECO:0000256" key="5">
    <source>
        <dbReference type="ARBA" id="ARBA00022723"/>
    </source>
</evidence>
<organism evidence="16 17">
    <name type="scientific">Gnomoniopsis smithogilvyi</name>
    <dbReference type="NCBI Taxonomy" id="1191159"/>
    <lineage>
        <taxon>Eukaryota</taxon>
        <taxon>Fungi</taxon>
        <taxon>Dikarya</taxon>
        <taxon>Ascomycota</taxon>
        <taxon>Pezizomycotina</taxon>
        <taxon>Sordariomycetes</taxon>
        <taxon>Sordariomycetidae</taxon>
        <taxon>Diaporthales</taxon>
        <taxon>Gnomoniaceae</taxon>
        <taxon>Gnomoniopsis</taxon>
    </lineage>
</organism>
<sequence>MAGSGWLLSFLCLAIACQALSTAEWQKQSIYSVMTDRFAKSSWDILSAPCSLRSYCGGTWQGLIEHLDYIQGMGFTAVWISPVVKNTKAGTAEGDPYHGYWTEDLWSLNGHFGSEDDLMELSEELHSRGMYLMVDVVVNHMGPAGTSLNYTNYKTFKPFDSPKYYHKPCLIDDANSTSVVYCRVHDDYVSLPDLRTEDTYIRDAFQTWIQDLVYTYGIDGIRIDTVKHVEKSFFPDFIQASGVFGLAEIFDGDPASYPDWSSYVPGAFNYPVYYWMLRVFQSKTEWMDELVTGLNKMKNVSLVFGNFLENHDTDRFAHLSGDMALTRNALAFMMMLNGMPVINQGQEQHYSGANDPYNREPIWTSDYNTDSELYQWITRLNLFRSFAITEDDTYSSSKAGVIFNNTHAIGMKKANVVTVATNVGLGGSKTNITLTQKTTGYSPSDYYVDVLSCDLYRTTSNGSLNIELGSEPKIFYPAKAIRAAGWECEKKAKQPTCLVEFSTETDTYFGEMVMISGNVPQLGSWSAASTVALDASSYPTWAQTIEIPPGTKLEYMFLKDNAGNITLENGGAIHKYTVPRTCGDGKVKVPSVWETPSNKTTTTSNAEGLGVGITITLDLVS</sequence>
<evidence type="ECO:0000256" key="3">
    <source>
        <dbReference type="ARBA" id="ARBA00008061"/>
    </source>
</evidence>
<dbReference type="PROSITE" id="PS51166">
    <property type="entry name" value="CBM20"/>
    <property type="match status" value="1"/>
</dbReference>
<dbReference type="InterPro" id="IPR013784">
    <property type="entry name" value="Carb-bd-like_fold"/>
</dbReference>
<keyword evidence="8" id="KW-0106">Calcium</keyword>
<evidence type="ECO:0000256" key="9">
    <source>
        <dbReference type="ARBA" id="ARBA00023157"/>
    </source>
</evidence>
<dbReference type="SMART" id="SM00642">
    <property type="entry name" value="Aamy"/>
    <property type="match status" value="1"/>
</dbReference>
<keyword evidence="7" id="KW-0378">Hydrolase</keyword>
<evidence type="ECO:0000313" key="16">
    <source>
        <dbReference type="EMBL" id="KAJ4388641.1"/>
    </source>
</evidence>
<dbReference type="GO" id="GO:2001070">
    <property type="term" value="F:starch binding"/>
    <property type="evidence" value="ECO:0007669"/>
    <property type="project" value="InterPro"/>
</dbReference>
<dbReference type="InterPro" id="IPR002044">
    <property type="entry name" value="CBM20"/>
</dbReference>
<evidence type="ECO:0000256" key="7">
    <source>
        <dbReference type="ARBA" id="ARBA00022801"/>
    </source>
</evidence>
<feature type="signal peptide" evidence="14">
    <location>
        <begin position="1"/>
        <end position="19"/>
    </location>
</feature>
<evidence type="ECO:0000313" key="17">
    <source>
        <dbReference type="Proteomes" id="UP001140453"/>
    </source>
</evidence>
<dbReference type="Pfam" id="PF00128">
    <property type="entry name" value="Alpha-amylase"/>
    <property type="match status" value="2"/>
</dbReference>
<protein>
    <recommendedName>
        <fullName evidence="4">alpha-amylase</fullName>
        <ecNumber evidence="4">3.2.1.1</ecNumber>
    </recommendedName>
</protein>
<dbReference type="GO" id="GO:0004556">
    <property type="term" value="F:alpha-amylase activity"/>
    <property type="evidence" value="ECO:0007669"/>
    <property type="project" value="UniProtKB-EC"/>
</dbReference>
<keyword evidence="5" id="KW-0479">Metal-binding</keyword>
<feature type="chain" id="PRO_5040846304" description="alpha-amylase" evidence="14">
    <location>
        <begin position="20"/>
        <end position="621"/>
    </location>
</feature>
<dbReference type="PANTHER" id="PTHR10357">
    <property type="entry name" value="ALPHA-AMYLASE FAMILY MEMBER"/>
    <property type="match status" value="1"/>
</dbReference>
<dbReference type="GO" id="GO:0000272">
    <property type="term" value="P:polysaccharide catabolic process"/>
    <property type="evidence" value="ECO:0007669"/>
    <property type="project" value="UniProtKB-KW"/>
</dbReference>
<keyword evidence="17" id="KW-1185">Reference proteome</keyword>
<evidence type="ECO:0000256" key="13">
    <source>
        <dbReference type="ARBA" id="ARBA00023326"/>
    </source>
</evidence>
<evidence type="ECO:0000259" key="15">
    <source>
        <dbReference type="PROSITE" id="PS51166"/>
    </source>
</evidence>
<keyword evidence="11" id="KW-0119">Carbohydrate metabolism</keyword>
<comment type="caution">
    <text evidence="16">The sequence shown here is derived from an EMBL/GenBank/DDBJ whole genome shotgun (WGS) entry which is preliminary data.</text>
</comment>
<dbReference type="SMART" id="SM01065">
    <property type="entry name" value="CBM_2"/>
    <property type="match status" value="1"/>
</dbReference>
<accession>A0A9W9CV97</accession>
<name>A0A9W9CV97_9PEZI</name>
<dbReference type="Pfam" id="PF00686">
    <property type="entry name" value="CBM_20"/>
    <property type="match status" value="1"/>
</dbReference>
<evidence type="ECO:0000256" key="4">
    <source>
        <dbReference type="ARBA" id="ARBA00012595"/>
    </source>
</evidence>
<dbReference type="PANTHER" id="PTHR10357:SF215">
    <property type="entry name" value="ALPHA-AMYLASE 1"/>
    <property type="match status" value="1"/>
</dbReference>
<comment type="cofactor">
    <cofactor evidence="2">
        <name>Ca(2+)</name>
        <dbReference type="ChEBI" id="CHEBI:29108"/>
    </cofactor>
</comment>
<dbReference type="GO" id="GO:0005509">
    <property type="term" value="F:calcium ion binding"/>
    <property type="evidence" value="ECO:0007669"/>
    <property type="project" value="InterPro"/>
</dbReference>
<dbReference type="AlphaFoldDB" id="A0A9W9CV97"/>
<dbReference type="OrthoDB" id="204980at2759"/>
<comment type="similarity">
    <text evidence="3">Belongs to the glycosyl hydrolase 13 family.</text>
</comment>
<dbReference type="Pfam" id="PF09260">
    <property type="entry name" value="A_amylase_dom_C"/>
    <property type="match status" value="1"/>
</dbReference>
<dbReference type="CDD" id="cd11319">
    <property type="entry name" value="AmyAc_euk_AmyA"/>
    <property type="match status" value="1"/>
</dbReference>
<evidence type="ECO:0000256" key="2">
    <source>
        <dbReference type="ARBA" id="ARBA00001913"/>
    </source>
</evidence>
<gene>
    <name evidence="16" type="ORF">N0V93_006100</name>
</gene>
<dbReference type="InterPro" id="IPR013783">
    <property type="entry name" value="Ig-like_fold"/>
</dbReference>
<evidence type="ECO:0000256" key="11">
    <source>
        <dbReference type="ARBA" id="ARBA00023277"/>
    </source>
</evidence>
<keyword evidence="9" id="KW-1015">Disulfide bond</keyword>
<dbReference type="EC" id="3.2.1.1" evidence="4"/>
<keyword evidence="13" id="KW-0624">Polysaccharide degradation</keyword>
<evidence type="ECO:0000256" key="1">
    <source>
        <dbReference type="ARBA" id="ARBA00000548"/>
    </source>
</evidence>
<dbReference type="SUPFAM" id="SSF49452">
    <property type="entry name" value="Starch-binding domain-like"/>
    <property type="match status" value="1"/>
</dbReference>
<dbReference type="Gene3D" id="2.60.40.10">
    <property type="entry name" value="Immunoglobulins"/>
    <property type="match status" value="1"/>
</dbReference>
<evidence type="ECO:0000256" key="10">
    <source>
        <dbReference type="ARBA" id="ARBA00023180"/>
    </source>
</evidence>
<evidence type="ECO:0000256" key="12">
    <source>
        <dbReference type="ARBA" id="ARBA00023295"/>
    </source>
</evidence>
<keyword evidence="12" id="KW-0326">Glycosidase</keyword>
<keyword evidence="6 14" id="KW-0732">Signal</keyword>
<dbReference type="SUPFAM" id="SSF51011">
    <property type="entry name" value="Glycosyl hydrolase domain"/>
    <property type="match status" value="1"/>
</dbReference>
<reference evidence="16" key="1">
    <citation type="submission" date="2022-10" db="EMBL/GenBank/DDBJ databases">
        <title>Tapping the CABI collections for fungal endophytes: first genome assemblies for Collariella, Neodidymelliopsis, Ascochyta clinopodiicola, Didymella pomorum, Didymosphaeria variabile, Neocosmospora piperis and Neocucurbitaria cava.</title>
        <authorList>
            <person name="Hill R."/>
        </authorList>
    </citation>
    <scope>NUCLEOTIDE SEQUENCE</scope>
    <source>
        <strain evidence="16">IMI 355082</strain>
    </source>
</reference>
<dbReference type="InterPro" id="IPR017853">
    <property type="entry name" value="GH"/>
</dbReference>
<dbReference type="InterPro" id="IPR006047">
    <property type="entry name" value="GH13_cat_dom"/>
</dbReference>
<dbReference type="Proteomes" id="UP001140453">
    <property type="component" value="Unassembled WGS sequence"/>
</dbReference>
<feature type="domain" description="CBM20" evidence="15">
    <location>
        <begin position="489"/>
        <end position="595"/>
    </location>
</feature>
<dbReference type="InterPro" id="IPR015340">
    <property type="entry name" value="A_amylase_C_dom"/>
</dbReference>
<dbReference type="EMBL" id="JAPEVB010000004">
    <property type="protein sequence ID" value="KAJ4388641.1"/>
    <property type="molecule type" value="Genomic_DNA"/>
</dbReference>
<evidence type="ECO:0000256" key="14">
    <source>
        <dbReference type="SAM" id="SignalP"/>
    </source>
</evidence>
<dbReference type="Gene3D" id="2.60.40.1180">
    <property type="entry name" value="Golgi alpha-mannosidase II"/>
    <property type="match status" value="1"/>
</dbReference>
<dbReference type="Gene3D" id="3.20.20.80">
    <property type="entry name" value="Glycosidases"/>
    <property type="match status" value="1"/>
</dbReference>
<keyword evidence="10" id="KW-0325">Glycoprotein</keyword>
<comment type="catalytic activity">
    <reaction evidence="1">
        <text>Endohydrolysis of (1-&gt;4)-alpha-D-glucosidic linkages in polysaccharides containing three or more (1-&gt;4)-alpha-linked D-glucose units.</text>
        <dbReference type="EC" id="3.2.1.1"/>
    </reaction>
</comment>
<dbReference type="SUPFAM" id="SSF51445">
    <property type="entry name" value="(Trans)glycosidases"/>
    <property type="match status" value="1"/>
</dbReference>
<evidence type="ECO:0000256" key="8">
    <source>
        <dbReference type="ARBA" id="ARBA00022837"/>
    </source>
</evidence>
<evidence type="ECO:0000256" key="6">
    <source>
        <dbReference type="ARBA" id="ARBA00022729"/>
    </source>
</evidence>